<dbReference type="OrthoDB" id="3486565at2759"/>
<name>A0A8H4JWI2_9HYPO</name>
<comment type="caution">
    <text evidence="1">The sequence shown here is derived from an EMBL/GenBank/DDBJ whole genome shotgun (WGS) entry which is preliminary data.</text>
</comment>
<protein>
    <submittedName>
        <fullName evidence="1">Uncharacterized protein</fullName>
    </submittedName>
</protein>
<keyword evidence="2" id="KW-1185">Reference proteome</keyword>
<organism evidence="1 2">
    <name type="scientific">Fusarium acutatum</name>
    <dbReference type="NCBI Taxonomy" id="78861"/>
    <lineage>
        <taxon>Eukaryota</taxon>
        <taxon>Fungi</taxon>
        <taxon>Dikarya</taxon>
        <taxon>Ascomycota</taxon>
        <taxon>Pezizomycotina</taxon>
        <taxon>Sordariomycetes</taxon>
        <taxon>Hypocreomycetidae</taxon>
        <taxon>Hypocreales</taxon>
        <taxon>Nectriaceae</taxon>
        <taxon>Fusarium</taxon>
        <taxon>Fusarium fujikuroi species complex</taxon>
    </lineage>
</organism>
<sequence length="231" mass="25562">MGSYYANSLCCIAASSAKDSSEGILSERRVARYGKWYTPSNVFLESPYASGKRVPSSLLERGWCLQEWVLSPGILHWTANGLVWECLHGFFWEGQTGFEGEPPVSFEEVTGYGTRATNDCILDIGSQQQHEYVPKILLVEEQEALGVGWTALVAHYTDMDLSFPSDRLAAIQGIASLLSERHGVDILRGFSSHTVFHICFGGQEARRGYQIAVATFQLGLGSRQRVKFSLA</sequence>
<dbReference type="EMBL" id="JAADJF010000117">
    <property type="protein sequence ID" value="KAF4438203.1"/>
    <property type="molecule type" value="Genomic_DNA"/>
</dbReference>
<dbReference type="Proteomes" id="UP000536711">
    <property type="component" value="Unassembled WGS sequence"/>
</dbReference>
<dbReference type="PANTHER" id="PTHR33112">
    <property type="entry name" value="DOMAIN PROTEIN, PUTATIVE-RELATED"/>
    <property type="match status" value="1"/>
</dbReference>
<evidence type="ECO:0000313" key="2">
    <source>
        <dbReference type="Proteomes" id="UP000536711"/>
    </source>
</evidence>
<gene>
    <name evidence="1" type="ORF">FACUT_5068</name>
</gene>
<evidence type="ECO:0000313" key="1">
    <source>
        <dbReference type="EMBL" id="KAF4438203.1"/>
    </source>
</evidence>
<reference evidence="1 2" key="1">
    <citation type="submission" date="2020-01" db="EMBL/GenBank/DDBJ databases">
        <title>Identification and distribution of gene clusters putatively required for synthesis of sphingolipid metabolism inhibitors in phylogenetically diverse species of the filamentous fungus Fusarium.</title>
        <authorList>
            <person name="Kim H.-S."/>
            <person name="Busman M."/>
            <person name="Brown D.W."/>
            <person name="Divon H."/>
            <person name="Uhlig S."/>
            <person name="Proctor R.H."/>
        </authorList>
    </citation>
    <scope>NUCLEOTIDE SEQUENCE [LARGE SCALE GENOMIC DNA]</scope>
    <source>
        <strain evidence="1 2">NRRL 13308</strain>
    </source>
</reference>
<dbReference type="AlphaFoldDB" id="A0A8H4JWI2"/>
<proteinExistence type="predicted"/>
<accession>A0A8H4JWI2</accession>
<dbReference type="PANTHER" id="PTHR33112:SF16">
    <property type="entry name" value="HETEROKARYON INCOMPATIBILITY DOMAIN-CONTAINING PROTEIN"/>
    <property type="match status" value="1"/>
</dbReference>